<dbReference type="SMART" id="SM00382">
    <property type="entry name" value="AAA"/>
    <property type="match status" value="1"/>
</dbReference>
<sequence length="842" mass="94525">MSPNLKIENVIVYKRRPLLEDDNKGFLTPLLSVTEDGELQYIDKSDYPSDIFVSQAYQSIDKAYAEHEPFLLSVHFRDDEKTESVGEKRYWTDGKHAKSLPAGYLIPVVNTILPPAESSRLPSGLKAPKTPFFIKDGQQGSLFGLFMATDEGENGQLLEPRSSNALNYASHAVAKFDHNEVRDSLVELSINGVLKIFVSTLKHLSQHTYETYDYMSNSKLITYFNGMQAGKKNTFLSKREADKLKQGIAQFERQNLNIKGSPHLDRLKTVLDEYLAATDTGHQIVRDYFESSKGKIFLEDYVAKNKDALLSDQISKIEEDAKKQETEAKRRIEQIEAQIAKKQSELKTVGDEVTQARRDAEVTIQIIKEETEVTRRENLKELESELQAGIEKLEQQRDEIADDVASRLQTLQLVEQVEDLNTEIRVLEREITKRKGENEELNKARKSVEDTLKHSDLAAKVGEMAVVSRVLKGGSVTSNESSKFKPLQFASEKPSSATEVVDSVRSHLDEDYGKTFSDVEMANLLLSTTQSFLTVLAGPPGVGKTSSVVRLADGLQLGDSSNDKNFLYMPVARGWVSGRDILGFYNSLNNSYQRARTGLYDFLNNPVDETNDSLRLVLLDEANLSPMEHYWSDFIGMCDKEGRHRPIVTGRPEKGSDLLKVARNVRFVATINHDATTERLSPRLIDRVPIISLDNDDSSKNDFATGLKLNGALNYDLFEKYFTTEDAELSSVLEDKLNTIINLLGERDPALGQPVSISHRKVAAITEYFGAAMDGNLMDATTAFDFALSQHILPHIEGYGSKFRVRVEKLQSEIGSSYTRSSRHLERILASGNDMTGTYSFF</sequence>
<dbReference type="KEGG" id="nik:F5I99_14535"/>
<evidence type="ECO:0000256" key="1">
    <source>
        <dbReference type="SAM" id="Coils"/>
    </source>
</evidence>
<dbReference type="Proteomes" id="UP000325606">
    <property type="component" value="Chromosome"/>
</dbReference>
<organism evidence="3 4">
    <name type="scientific">Nitrincola iocasae</name>
    <dbReference type="NCBI Taxonomy" id="2614693"/>
    <lineage>
        <taxon>Bacteria</taxon>
        <taxon>Pseudomonadati</taxon>
        <taxon>Pseudomonadota</taxon>
        <taxon>Gammaproteobacteria</taxon>
        <taxon>Oceanospirillales</taxon>
        <taxon>Oceanospirillaceae</taxon>
        <taxon>Nitrincola</taxon>
    </lineage>
</organism>
<dbReference type="InterPro" id="IPR003593">
    <property type="entry name" value="AAA+_ATPase"/>
</dbReference>
<name>A0A5J6LG95_9GAMM</name>
<feature type="coiled-coil region" evidence="1">
    <location>
        <begin position="376"/>
        <end position="447"/>
    </location>
</feature>
<dbReference type="EMBL" id="CP044222">
    <property type="protein sequence ID" value="QEW07619.1"/>
    <property type="molecule type" value="Genomic_DNA"/>
</dbReference>
<evidence type="ECO:0000313" key="4">
    <source>
        <dbReference type="Proteomes" id="UP000325606"/>
    </source>
</evidence>
<proteinExistence type="predicted"/>
<dbReference type="Gene3D" id="3.40.50.300">
    <property type="entry name" value="P-loop containing nucleotide triphosphate hydrolases"/>
    <property type="match status" value="1"/>
</dbReference>
<dbReference type="RefSeq" id="WP_151057226.1">
    <property type="nucleotide sequence ID" value="NZ_CP044222.1"/>
</dbReference>
<feature type="domain" description="AAA+ ATPase" evidence="2">
    <location>
        <begin position="530"/>
        <end position="689"/>
    </location>
</feature>
<dbReference type="SUPFAM" id="SSF52540">
    <property type="entry name" value="P-loop containing nucleoside triphosphate hydrolases"/>
    <property type="match status" value="1"/>
</dbReference>
<feature type="coiled-coil region" evidence="1">
    <location>
        <begin position="314"/>
        <end position="352"/>
    </location>
</feature>
<protein>
    <submittedName>
        <fullName evidence="3">AAA family ATPase</fullName>
    </submittedName>
</protein>
<keyword evidence="1" id="KW-0175">Coiled coil</keyword>
<accession>A0A5J6LG95</accession>
<keyword evidence="4" id="KW-1185">Reference proteome</keyword>
<gene>
    <name evidence="3" type="ORF">F5I99_14535</name>
</gene>
<dbReference type="InterPro" id="IPR027417">
    <property type="entry name" value="P-loop_NTPase"/>
</dbReference>
<evidence type="ECO:0000259" key="2">
    <source>
        <dbReference type="SMART" id="SM00382"/>
    </source>
</evidence>
<dbReference type="AlphaFoldDB" id="A0A5J6LG95"/>
<reference evidence="3 4" key="1">
    <citation type="submission" date="2019-09" db="EMBL/GenBank/DDBJ databases">
        <title>Nitrincola iocasae sp. nov., a bacterium isolated from the sediment collected at a cold seep field in South China Sea.</title>
        <authorList>
            <person name="Zhang H."/>
            <person name="Wang H."/>
            <person name="Li C."/>
        </authorList>
    </citation>
    <scope>NUCLEOTIDE SEQUENCE [LARGE SCALE GENOMIC DNA]</scope>
    <source>
        <strain evidence="3 4">KXZD1103</strain>
    </source>
</reference>
<evidence type="ECO:0000313" key="3">
    <source>
        <dbReference type="EMBL" id="QEW07619.1"/>
    </source>
</evidence>